<reference evidence="2" key="1">
    <citation type="journal article" date="2013" name="Genome">
        <title>Draft Genome Sequences of Porphyromonas crevioricanis JCM 15906T and Porphyromonas cansulci JCM 13913T Isolated from a Canine Oral Cavity.</title>
        <authorList>
            <person name="Sakamoto M."/>
            <person name="Tanaka N."/>
            <person name="Shiwa Y."/>
            <person name="Yoshikawa H."/>
            <person name="Ohkuma M."/>
        </authorList>
    </citation>
    <scope>NUCLEOTIDE SEQUENCE [LARGE SCALE GENOMIC DNA]</scope>
    <source>
        <strain evidence="2">JCM 15906</strain>
    </source>
</reference>
<organism evidence="1 2">
    <name type="scientific">Porphyromonas crevioricanis JCM 15906</name>
    <dbReference type="NCBI Taxonomy" id="1305617"/>
    <lineage>
        <taxon>Bacteria</taxon>
        <taxon>Pseudomonadati</taxon>
        <taxon>Bacteroidota</taxon>
        <taxon>Bacteroidia</taxon>
        <taxon>Bacteroidales</taxon>
        <taxon>Porphyromonadaceae</taxon>
        <taxon>Porphyromonas</taxon>
    </lineage>
</organism>
<dbReference type="EMBL" id="BAOU01000015">
    <property type="protein sequence ID" value="GAD04943.1"/>
    <property type="molecule type" value="Genomic_DNA"/>
</dbReference>
<gene>
    <name evidence="1" type="ORF">PORCRE_640</name>
</gene>
<reference evidence="1 2" key="2">
    <citation type="journal article" date="2013" name="Genome Announc.">
        <title>Draft Genome Sequences of Porphyromonas crevioricanis JCM 15906T and Porphyromonas cansulci JCM 13913T Isolated from a Canine Oral Cavity.</title>
        <authorList>
            <person name="Sakamoto M."/>
            <person name="Tanaka N."/>
            <person name="Shiwa Y."/>
            <person name="Yoshikawa H."/>
            <person name="Ohkuma M."/>
        </authorList>
    </citation>
    <scope>NUCLEOTIDE SEQUENCE [LARGE SCALE GENOMIC DNA]</scope>
    <source>
        <strain evidence="1 2">JCM 15906</strain>
    </source>
</reference>
<dbReference type="AlphaFoldDB" id="T1CP96"/>
<name>T1CP96_9PORP</name>
<accession>T1CP96</accession>
<evidence type="ECO:0000313" key="1">
    <source>
        <dbReference type="EMBL" id="GAD04943.1"/>
    </source>
</evidence>
<sequence length="39" mass="4604">MKIIIVEYLYLIKTPKECMANLQKRALSCVRNSPTRQHL</sequence>
<comment type="caution">
    <text evidence="1">The sequence shown here is derived from an EMBL/GenBank/DDBJ whole genome shotgun (WGS) entry which is preliminary data.</text>
</comment>
<protein>
    <submittedName>
        <fullName evidence="1">Uncharacterized protein</fullName>
    </submittedName>
</protein>
<evidence type="ECO:0000313" key="2">
    <source>
        <dbReference type="Proteomes" id="UP000018031"/>
    </source>
</evidence>
<dbReference type="Proteomes" id="UP000018031">
    <property type="component" value="Unassembled WGS sequence"/>
</dbReference>
<proteinExistence type="predicted"/>